<feature type="domain" description="Virulence factor membrane-bound polymerase C-terminal" evidence="7">
    <location>
        <begin position="389"/>
        <end position="571"/>
    </location>
</feature>
<dbReference type="AlphaFoldDB" id="A0A0K6HY47"/>
<dbReference type="GO" id="GO:0016020">
    <property type="term" value="C:membrane"/>
    <property type="evidence" value="ECO:0007669"/>
    <property type="project" value="UniProtKB-SubCell"/>
</dbReference>
<accession>A0A0K6HY47</accession>
<keyword evidence="2 5" id="KW-0812">Transmembrane</keyword>
<feature type="transmembrane region" description="Helical" evidence="5">
    <location>
        <begin position="43"/>
        <end position="63"/>
    </location>
</feature>
<dbReference type="Proteomes" id="UP000183649">
    <property type="component" value="Unassembled WGS sequence"/>
</dbReference>
<comment type="subcellular location">
    <subcellularLocation>
        <location evidence="1">Membrane</location>
        <topology evidence="1">Multi-pass membrane protein</topology>
    </subcellularLocation>
</comment>
<reference evidence="9" key="1">
    <citation type="submission" date="2015-08" db="EMBL/GenBank/DDBJ databases">
        <authorList>
            <person name="Varghese N."/>
        </authorList>
    </citation>
    <scope>NUCLEOTIDE SEQUENCE [LARGE SCALE GENOMIC DNA]</scope>
    <source>
        <strain evidence="9">DSM 18181</strain>
    </source>
</reference>
<keyword evidence="4 5" id="KW-0472">Membrane</keyword>
<dbReference type="PANTHER" id="PTHR37422:SF13">
    <property type="entry name" value="LIPOPOLYSACCHARIDE BIOSYNTHESIS PROTEIN PA4999-RELATED"/>
    <property type="match status" value="1"/>
</dbReference>
<feature type="transmembrane region" description="Helical" evidence="5">
    <location>
        <begin position="70"/>
        <end position="88"/>
    </location>
</feature>
<evidence type="ECO:0000256" key="1">
    <source>
        <dbReference type="ARBA" id="ARBA00004141"/>
    </source>
</evidence>
<evidence type="ECO:0000313" key="8">
    <source>
        <dbReference type="EMBL" id="CUA95957.1"/>
    </source>
</evidence>
<feature type="transmembrane region" description="Helical" evidence="5">
    <location>
        <begin position="440"/>
        <end position="459"/>
    </location>
</feature>
<feature type="transmembrane region" description="Helical" evidence="5">
    <location>
        <begin position="228"/>
        <end position="246"/>
    </location>
</feature>
<dbReference type="InterPro" id="IPR021797">
    <property type="entry name" value="Wzy_C_2"/>
</dbReference>
<name>A0A0K6HY47_9BURK</name>
<evidence type="ECO:0000259" key="7">
    <source>
        <dbReference type="Pfam" id="PF11846"/>
    </source>
</evidence>
<gene>
    <name evidence="8" type="ORF">Ga0061069_103328</name>
</gene>
<feature type="transmembrane region" description="Helical" evidence="5">
    <location>
        <begin position="182"/>
        <end position="198"/>
    </location>
</feature>
<feature type="transmembrane region" description="Helical" evidence="5">
    <location>
        <begin position="205"/>
        <end position="222"/>
    </location>
</feature>
<dbReference type="RefSeq" id="WP_072242984.1">
    <property type="nucleotide sequence ID" value="NZ_CYHF01000003.1"/>
</dbReference>
<feature type="transmembrane region" description="Helical" evidence="5">
    <location>
        <begin position="134"/>
        <end position="155"/>
    </location>
</feature>
<dbReference type="InterPro" id="IPR007016">
    <property type="entry name" value="O-antigen_ligase-rel_domated"/>
</dbReference>
<keyword evidence="8" id="KW-0436">Ligase</keyword>
<feature type="transmembrane region" description="Helical" evidence="5">
    <location>
        <begin position="385"/>
        <end position="402"/>
    </location>
</feature>
<evidence type="ECO:0000256" key="2">
    <source>
        <dbReference type="ARBA" id="ARBA00022692"/>
    </source>
</evidence>
<feature type="transmembrane region" description="Helical" evidence="5">
    <location>
        <begin position="253"/>
        <end position="273"/>
    </location>
</feature>
<keyword evidence="3 5" id="KW-1133">Transmembrane helix</keyword>
<sequence>MTQATSPKNWRNTVAFSLAVSLLMLAWVGAATSAQHYFPVSTFYQELGVAAAVLVAASLQLPAPARPTGIALPWAALPFIGVALLGLLDMALHRVAYADTMIWPLGSLAVAIIAAVLAARWAAQGYSERLMRAWAWAFVLGAIGTALSMWAQVFMPDTVALWLFPRSPLQAPLGNIAQRNQAALFLGFGLLALAYGLRAEKRRRSAIMVSIPLAVLLISGIVLSQSRIGMAFLAVAGLLGGMMIGMPHKRLSSALVGLIAAGALYGVLQWVIYTGFGLGQLFPPGLQRLADRGLGQRLGLWQIAWEAFKSHPLLGVGLGNYVQWDYRLALSQSQPLFANNAHNLFAQLAAETGLVGLLVVVVPAVMSVVRAWSAWANRGLHTWESWRLLALGVCLMVLGYSLTEYPLWYVFFAVPFAMCWAVLDTPALTVRPSSQWRWPLGVVLLAALGFCAWSAQAYASIAKASADIYLSDAETAHSAVVRDGVNKTLGLPGFSPYADALVFVQMSADRFMLPDKIALGERVVTTYSSPQLIAKLATLYGLAHDQTKAANSFARLCAYFPDDCGHARENVRALQKQNPQDFDPVARLFFSLPQSRIEPQDANVLRPWDHSAKGTVVMIDPSKTWFGFDLALYASGLASQGLQGGTFLATPKNND</sequence>
<protein>
    <submittedName>
        <fullName evidence="8">O-antigen ligase</fullName>
    </submittedName>
</protein>
<evidence type="ECO:0000313" key="9">
    <source>
        <dbReference type="Proteomes" id="UP000183649"/>
    </source>
</evidence>
<dbReference type="GO" id="GO:0016874">
    <property type="term" value="F:ligase activity"/>
    <property type="evidence" value="ECO:0007669"/>
    <property type="project" value="UniProtKB-KW"/>
</dbReference>
<feature type="transmembrane region" description="Helical" evidence="5">
    <location>
        <begin position="100"/>
        <end position="122"/>
    </location>
</feature>
<evidence type="ECO:0000259" key="6">
    <source>
        <dbReference type="Pfam" id="PF04932"/>
    </source>
</evidence>
<keyword evidence="9" id="KW-1185">Reference proteome</keyword>
<feature type="domain" description="O-antigen ligase-related" evidence="6">
    <location>
        <begin position="213"/>
        <end position="360"/>
    </location>
</feature>
<dbReference type="Pfam" id="PF11846">
    <property type="entry name" value="Wzy_C_2"/>
    <property type="match status" value="1"/>
</dbReference>
<dbReference type="Pfam" id="PF04932">
    <property type="entry name" value="Wzy_C"/>
    <property type="match status" value="1"/>
</dbReference>
<dbReference type="OrthoDB" id="4448at2"/>
<proteinExistence type="predicted"/>
<dbReference type="EMBL" id="CYHF01000003">
    <property type="protein sequence ID" value="CUA95957.1"/>
    <property type="molecule type" value="Genomic_DNA"/>
</dbReference>
<dbReference type="STRING" id="339866.GCA_001418255_01207"/>
<evidence type="ECO:0000256" key="4">
    <source>
        <dbReference type="ARBA" id="ARBA00023136"/>
    </source>
</evidence>
<evidence type="ECO:0000256" key="5">
    <source>
        <dbReference type="SAM" id="Phobius"/>
    </source>
</evidence>
<dbReference type="PANTHER" id="PTHR37422">
    <property type="entry name" value="TEICHURONIC ACID BIOSYNTHESIS PROTEIN TUAE"/>
    <property type="match status" value="1"/>
</dbReference>
<evidence type="ECO:0000256" key="3">
    <source>
        <dbReference type="ARBA" id="ARBA00022989"/>
    </source>
</evidence>
<feature type="transmembrane region" description="Helical" evidence="5">
    <location>
        <begin position="354"/>
        <end position="373"/>
    </location>
</feature>
<feature type="transmembrane region" description="Helical" evidence="5">
    <location>
        <begin position="408"/>
        <end position="428"/>
    </location>
</feature>
<dbReference type="InterPro" id="IPR051533">
    <property type="entry name" value="WaaL-like"/>
</dbReference>
<organism evidence="8 9">
    <name type="scientific">Thiomonas bhubaneswarensis</name>
    <dbReference type="NCBI Taxonomy" id="339866"/>
    <lineage>
        <taxon>Bacteria</taxon>
        <taxon>Pseudomonadati</taxon>
        <taxon>Pseudomonadota</taxon>
        <taxon>Betaproteobacteria</taxon>
        <taxon>Burkholderiales</taxon>
        <taxon>Thiomonas</taxon>
    </lineage>
</organism>